<feature type="region of interest" description="Disordered" evidence="1">
    <location>
        <begin position="84"/>
        <end position="104"/>
    </location>
</feature>
<name>A0A369JRS8_HYPMA</name>
<evidence type="ECO:0000313" key="2">
    <source>
        <dbReference type="EMBL" id="RDB23075.1"/>
    </source>
</evidence>
<evidence type="ECO:0000313" key="3">
    <source>
        <dbReference type="Proteomes" id="UP000076154"/>
    </source>
</evidence>
<accession>A0A369JRS8</accession>
<dbReference type="PANTHER" id="PTHR46579:SF2">
    <property type="entry name" value="C2H2-TYPE DOMAIN-CONTAINING PROTEIN"/>
    <property type="match status" value="1"/>
</dbReference>
<organism evidence="2 3">
    <name type="scientific">Hypsizygus marmoreus</name>
    <name type="common">White beech mushroom</name>
    <name type="synonym">Agaricus marmoreus</name>
    <dbReference type="NCBI Taxonomy" id="39966"/>
    <lineage>
        <taxon>Eukaryota</taxon>
        <taxon>Fungi</taxon>
        <taxon>Dikarya</taxon>
        <taxon>Basidiomycota</taxon>
        <taxon>Agaricomycotina</taxon>
        <taxon>Agaricomycetes</taxon>
        <taxon>Agaricomycetidae</taxon>
        <taxon>Agaricales</taxon>
        <taxon>Tricholomatineae</taxon>
        <taxon>Lyophyllaceae</taxon>
        <taxon>Hypsizygus</taxon>
    </lineage>
</organism>
<dbReference type="AlphaFoldDB" id="A0A369JRS8"/>
<keyword evidence="3" id="KW-1185">Reference proteome</keyword>
<gene>
    <name evidence="2" type="ORF">Hypma_009877</name>
</gene>
<dbReference type="Proteomes" id="UP000076154">
    <property type="component" value="Unassembled WGS sequence"/>
</dbReference>
<dbReference type="EMBL" id="LUEZ02000048">
    <property type="protein sequence ID" value="RDB23075.1"/>
    <property type="molecule type" value="Genomic_DNA"/>
</dbReference>
<dbReference type="InParanoid" id="A0A369JRS8"/>
<feature type="region of interest" description="Disordered" evidence="1">
    <location>
        <begin position="14"/>
        <end position="50"/>
    </location>
</feature>
<proteinExistence type="predicted"/>
<comment type="caution">
    <text evidence="2">The sequence shown here is derived from an EMBL/GenBank/DDBJ whole genome shotgun (WGS) entry which is preliminary data.</text>
</comment>
<protein>
    <recommendedName>
        <fullName evidence="4">DUF4218 domain-containing protein</fullName>
    </recommendedName>
</protein>
<dbReference type="InterPro" id="IPR004242">
    <property type="entry name" value="Transposase_21"/>
</dbReference>
<evidence type="ECO:0000256" key="1">
    <source>
        <dbReference type="SAM" id="MobiDB-lite"/>
    </source>
</evidence>
<sequence>MAVLCRCNECIAGSVDDPTSPSGRRAGSMVSKRVFERHQRDQADRDRKAEQVLQGSIVSATFSSNQEDTTYSLPTRASDIHDAAQLESDPPRSQQQSSLPKPQPDLQRLNRELEQLQSSLNLRIQRFNVQRAALVFKTAPSSISDPVPPSVFDHPENIIYRLYDEWLWNTLDSISALEGGGAEGEASIAGKCRDMKQQIQKQFDILENIKLQAWGEAIVKAGLRGPQLSTAQKAQMLSPILVKTDHLFQPLARLPSQLFMQALLFTIVGLHVLSAVSRVDIEAMLAAVRIAVVGAVAFNHFHPNPNHVRSIQNELLSHIPKSLANLLERFEISPQITEYACCPKCFAIYRPVSSDPAGMYPESCTWKDLPNQDPCGATLVITSGMGVNRTMKPHRVYGYQDPVSWLGRLLSRPDIEAQLERSWTPSPGGQVKDIFDADVLRNFKGPDGKTPWSQCPNDELHLVFSLFVDWFNPYGNKQSGKSNSVGAIYMVCLSLPAAIRYKPENVYLVSIIPGPKEPSVTQLNHLLEPLVADFVKLWNSGVNFSRTAAKRYGRTIKCAIGPVVCDLPALRKTTGFAGHAATNFCSACRVKKADIADNFNSEQWPRRGWAEHVHAARQWRDASSQSQRDKIFERHGLRWSVLLNLPYWDPTRFTVIDSMHNLFLGEFQHHCRRVWGIEIKATKKKNIPHPPERQEEELSKGLRAIHRGSKSGLMKLRKGYIIALAKVNGVSVAGTKLRSREYAQVIIDWRAANPNLELKAPPVMAQPASEFVLEDDEDETSVPDISTFSVLDLELLQKIQSDIRATILPSWMEYPPRNFGSPSHGKLKADQWRTVCSVNLIITLIRIWGIPSASEREKAWLENYIDMVIAAIWVTRWSTSPERIGIFGRHMKRYLVNVKDLFGEDIIVPNHHLSLHLIECLKSFGPVHSWWTFPFERYNGMLRHLKTNNKPGNCIYIDNPSDC</sequence>
<evidence type="ECO:0008006" key="4">
    <source>
        <dbReference type="Google" id="ProtNLM"/>
    </source>
</evidence>
<dbReference type="OrthoDB" id="3039677at2759"/>
<feature type="compositionally biased region" description="Low complexity" evidence="1">
    <location>
        <begin position="91"/>
        <end position="104"/>
    </location>
</feature>
<reference evidence="2" key="1">
    <citation type="submission" date="2018-04" db="EMBL/GenBank/DDBJ databases">
        <title>Whole genome sequencing of Hypsizygus marmoreus.</title>
        <authorList>
            <person name="Choi I.-G."/>
            <person name="Min B."/>
            <person name="Kim J.-G."/>
            <person name="Kim S."/>
            <person name="Oh Y.-L."/>
            <person name="Kong W.-S."/>
            <person name="Park H."/>
            <person name="Jeong J."/>
            <person name="Song E.-S."/>
        </authorList>
    </citation>
    <scope>NUCLEOTIDE SEQUENCE [LARGE SCALE GENOMIC DNA]</scope>
    <source>
        <strain evidence="2">51987-8</strain>
    </source>
</reference>
<feature type="compositionally biased region" description="Basic and acidic residues" evidence="1">
    <location>
        <begin position="33"/>
        <end position="50"/>
    </location>
</feature>
<dbReference type="STRING" id="39966.A0A369JRS8"/>
<dbReference type="PANTHER" id="PTHR46579">
    <property type="entry name" value="F5/8 TYPE C DOMAIN-CONTAINING PROTEIN-RELATED"/>
    <property type="match status" value="1"/>
</dbReference>
<dbReference type="Pfam" id="PF02992">
    <property type="entry name" value="Transposase_21"/>
    <property type="match status" value="1"/>
</dbReference>